<keyword evidence="3" id="KW-1185">Reference proteome</keyword>
<feature type="region of interest" description="Disordered" evidence="1">
    <location>
        <begin position="13"/>
        <end position="48"/>
    </location>
</feature>
<comment type="caution">
    <text evidence="2">The sequence shown here is derived from an EMBL/GenBank/DDBJ whole genome shotgun (WGS) entry which is preliminary data.</text>
</comment>
<name>A0A2J7QV08_9NEOP</name>
<proteinExistence type="predicted"/>
<reference evidence="2 3" key="1">
    <citation type="submission" date="2017-12" db="EMBL/GenBank/DDBJ databases">
        <title>Hemimetabolous genomes reveal molecular basis of termite eusociality.</title>
        <authorList>
            <person name="Harrison M.C."/>
            <person name="Jongepier E."/>
            <person name="Robertson H.M."/>
            <person name="Arning N."/>
            <person name="Bitard-Feildel T."/>
            <person name="Chao H."/>
            <person name="Childers C.P."/>
            <person name="Dinh H."/>
            <person name="Doddapaneni H."/>
            <person name="Dugan S."/>
            <person name="Gowin J."/>
            <person name="Greiner C."/>
            <person name="Han Y."/>
            <person name="Hu H."/>
            <person name="Hughes D.S.T."/>
            <person name="Huylmans A.-K."/>
            <person name="Kemena C."/>
            <person name="Kremer L.P.M."/>
            <person name="Lee S.L."/>
            <person name="Lopez-Ezquerra A."/>
            <person name="Mallet L."/>
            <person name="Monroy-Kuhn J.M."/>
            <person name="Moser A."/>
            <person name="Murali S.C."/>
            <person name="Muzny D.M."/>
            <person name="Otani S."/>
            <person name="Piulachs M.-D."/>
            <person name="Poelchau M."/>
            <person name="Qu J."/>
            <person name="Schaub F."/>
            <person name="Wada-Katsumata A."/>
            <person name="Worley K.C."/>
            <person name="Xie Q."/>
            <person name="Ylla G."/>
            <person name="Poulsen M."/>
            <person name="Gibbs R.A."/>
            <person name="Schal C."/>
            <person name="Richards S."/>
            <person name="Belles X."/>
            <person name="Korb J."/>
            <person name="Bornberg-Bauer E."/>
        </authorList>
    </citation>
    <scope>NUCLEOTIDE SEQUENCE [LARGE SCALE GENOMIC DNA]</scope>
    <source>
        <tissue evidence="2">Whole body</tissue>
    </source>
</reference>
<dbReference type="InParanoid" id="A0A2J7QV08"/>
<dbReference type="EMBL" id="NEVH01010479">
    <property type="protein sequence ID" value="PNF32415.1"/>
    <property type="molecule type" value="Genomic_DNA"/>
</dbReference>
<accession>A0A2J7QV08</accession>
<organism evidence="2 3">
    <name type="scientific">Cryptotermes secundus</name>
    <dbReference type="NCBI Taxonomy" id="105785"/>
    <lineage>
        <taxon>Eukaryota</taxon>
        <taxon>Metazoa</taxon>
        <taxon>Ecdysozoa</taxon>
        <taxon>Arthropoda</taxon>
        <taxon>Hexapoda</taxon>
        <taxon>Insecta</taxon>
        <taxon>Pterygota</taxon>
        <taxon>Neoptera</taxon>
        <taxon>Polyneoptera</taxon>
        <taxon>Dictyoptera</taxon>
        <taxon>Blattodea</taxon>
        <taxon>Blattoidea</taxon>
        <taxon>Termitoidae</taxon>
        <taxon>Kalotermitidae</taxon>
        <taxon>Cryptotermitinae</taxon>
        <taxon>Cryptotermes</taxon>
    </lineage>
</organism>
<evidence type="ECO:0000313" key="3">
    <source>
        <dbReference type="Proteomes" id="UP000235965"/>
    </source>
</evidence>
<protein>
    <submittedName>
        <fullName evidence="2">Uncharacterized protein</fullName>
    </submittedName>
</protein>
<evidence type="ECO:0000256" key="1">
    <source>
        <dbReference type="SAM" id="MobiDB-lite"/>
    </source>
</evidence>
<sequence length="80" mass="9925">MDMEKFMERLEQMAARQKADMEECRRKEKEEMEENRRKEKEERKAEKEEMLKEIRANQVKADADRVWMENRIDATCHNIY</sequence>
<dbReference type="Proteomes" id="UP000235965">
    <property type="component" value="Unassembled WGS sequence"/>
</dbReference>
<evidence type="ECO:0000313" key="2">
    <source>
        <dbReference type="EMBL" id="PNF32415.1"/>
    </source>
</evidence>
<gene>
    <name evidence="2" type="ORF">B7P43_G04873</name>
</gene>
<dbReference type="AlphaFoldDB" id="A0A2J7QV08"/>